<keyword evidence="4" id="KW-1133">Transmembrane helix</keyword>
<keyword evidence="3" id="KW-1015">Disulfide bond</keyword>
<dbReference type="Gene3D" id="3.40.30.10">
    <property type="entry name" value="Glutaredoxin"/>
    <property type="match status" value="1"/>
</dbReference>
<gene>
    <name evidence="5" type="ordered locus">Acel_1986</name>
</gene>
<evidence type="ECO:0000256" key="4">
    <source>
        <dbReference type="SAM" id="Phobius"/>
    </source>
</evidence>
<dbReference type="OrthoDB" id="4859715at2"/>
<dbReference type="RefSeq" id="WP_011720821.1">
    <property type="nucleotide sequence ID" value="NC_008578.1"/>
</dbReference>
<evidence type="ECO:0000313" key="6">
    <source>
        <dbReference type="Proteomes" id="UP000008221"/>
    </source>
</evidence>
<dbReference type="InterPro" id="IPR003782">
    <property type="entry name" value="SCO1/SenC"/>
</dbReference>
<keyword evidence="2" id="KW-0186">Copper</keyword>
<dbReference type="GO" id="GO:0046872">
    <property type="term" value="F:metal ion binding"/>
    <property type="evidence" value="ECO:0007669"/>
    <property type="project" value="UniProtKB-KW"/>
</dbReference>
<evidence type="ECO:0000256" key="2">
    <source>
        <dbReference type="PIRSR" id="PIRSR603782-1"/>
    </source>
</evidence>
<comment type="similarity">
    <text evidence="1">Belongs to the SCO1/2 family.</text>
</comment>
<keyword evidence="4" id="KW-0472">Membrane</keyword>
<dbReference type="AlphaFoldDB" id="A0LWE8"/>
<dbReference type="InParanoid" id="A0LWE8"/>
<evidence type="ECO:0000313" key="5">
    <source>
        <dbReference type="EMBL" id="ABK53758.1"/>
    </source>
</evidence>
<name>A0LWE8_ACIC1</name>
<dbReference type="CDD" id="cd02968">
    <property type="entry name" value="SCO"/>
    <property type="match status" value="1"/>
</dbReference>
<protein>
    <submittedName>
        <fullName evidence="5">Electron transport protein SCO1/SenC</fullName>
    </submittedName>
</protein>
<dbReference type="Pfam" id="PF02630">
    <property type="entry name" value="SCO1-SenC"/>
    <property type="match status" value="1"/>
</dbReference>
<keyword evidence="4" id="KW-0812">Transmembrane</keyword>
<evidence type="ECO:0000256" key="3">
    <source>
        <dbReference type="PIRSR" id="PIRSR603782-2"/>
    </source>
</evidence>
<sequence>MTDTHTHAQTTTAATRRNKRRWWIGGAMVGVLAVVAALIGVSHSSPPSPPPASLGTMLDRPLPPEIVNLPLVDDNGRPTSLAALRGRAVVLTDFLTLCQEVCPITMSQLNRVAGSVEHNHKIVFLGITVDPQRDTPQRLHAYRSFAGLSANWQLWTATPQHIAALWKFFGAYYAKAPEEQPPGIDWMTGQPLTYDVTHQDVLVFLDGSLHERFVIQGPPVGTGAPLTAGERNFLNDEGRANLTNTADATWTPADALRVLSWLTGHRFSLRS</sequence>
<dbReference type="EMBL" id="CP000481">
    <property type="protein sequence ID" value="ABK53758.1"/>
    <property type="molecule type" value="Genomic_DNA"/>
</dbReference>
<evidence type="ECO:0000256" key="1">
    <source>
        <dbReference type="ARBA" id="ARBA00010996"/>
    </source>
</evidence>
<dbReference type="Proteomes" id="UP000008221">
    <property type="component" value="Chromosome"/>
</dbReference>
<feature type="binding site" evidence="2">
    <location>
        <position position="98"/>
    </location>
    <ligand>
        <name>Cu cation</name>
        <dbReference type="ChEBI" id="CHEBI:23378"/>
    </ligand>
</feature>
<dbReference type="STRING" id="351607.Acel_1986"/>
<dbReference type="eggNOG" id="COG1999">
    <property type="taxonomic scope" value="Bacteria"/>
</dbReference>
<dbReference type="InterPro" id="IPR036249">
    <property type="entry name" value="Thioredoxin-like_sf"/>
</dbReference>
<keyword evidence="2" id="KW-0479">Metal-binding</keyword>
<feature type="binding site" evidence="2">
    <location>
        <position position="102"/>
    </location>
    <ligand>
        <name>Cu cation</name>
        <dbReference type="ChEBI" id="CHEBI:23378"/>
    </ligand>
</feature>
<dbReference type="PANTHER" id="PTHR12151:SF25">
    <property type="entry name" value="LINALOOL DEHYDRATASE_ISOMERASE DOMAIN-CONTAINING PROTEIN"/>
    <property type="match status" value="1"/>
</dbReference>
<dbReference type="PANTHER" id="PTHR12151">
    <property type="entry name" value="ELECTRON TRANSPORT PROTIN SCO1/SENC FAMILY MEMBER"/>
    <property type="match status" value="1"/>
</dbReference>
<proteinExistence type="inferred from homology"/>
<feature type="disulfide bond" description="Redox-active" evidence="3">
    <location>
        <begin position="98"/>
        <end position="102"/>
    </location>
</feature>
<dbReference type="SUPFAM" id="SSF52833">
    <property type="entry name" value="Thioredoxin-like"/>
    <property type="match status" value="1"/>
</dbReference>
<dbReference type="HOGENOM" id="CLU_1025365_0_0_11"/>
<feature type="transmembrane region" description="Helical" evidence="4">
    <location>
        <begin position="22"/>
        <end position="41"/>
    </location>
</feature>
<accession>A0LWE8</accession>
<keyword evidence="6" id="KW-1185">Reference proteome</keyword>
<reference evidence="5 6" key="1">
    <citation type="journal article" date="2009" name="Genome Res.">
        <title>Complete genome of the cellulolytic thermophile Acidothermus cellulolyticus 11B provides insights into its ecophysiological and evolutionary adaptations.</title>
        <authorList>
            <person name="Barabote R.D."/>
            <person name="Xie G."/>
            <person name="Leu D.H."/>
            <person name="Normand P."/>
            <person name="Necsulea A."/>
            <person name="Daubin V."/>
            <person name="Medigue C."/>
            <person name="Adney W.S."/>
            <person name="Xu X.C."/>
            <person name="Lapidus A."/>
            <person name="Parales R.E."/>
            <person name="Detter C."/>
            <person name="Pujic P."/>
            <person name="Bruce D."/>
            <person name="Lavire C."/>
            <person name="Challacombe J.F."/>
            <person name="Brettin T.S."/>
            <person name="Berry A.M."/>
        </authorList>
    </citation>
    <scope>NUCLEOTIDE SEQUENCE [LARGE SCALE GENOMIC DNA]</scope>
    <source>
        <strain evidence="6">ATCC 43068 / DSM 8971 / 11B</strain>
    </source>
</reference>
<dbReference type="KEGG" id="ace:Acel_1986"/>
<organism evidence="5 6">
    <name type="scientific">Acidothermus cellulolyticus (strain ATCC 43068 / DSM 8971 / 11B)</name>
    <dbReference type="NCBI Taxonomy" id="351607"/>
    <lineage>
        <taxon>Bacteria</taxon>
        <taxon>Bacillati</taxon>
        <taxon>Actinomycetota</taxon>
        <taxon>Actinomycetes</taxon>
        <taxon>Acidothermales</taxon>
        <taxon>Acidothermaceae</taxon>
        <taxon>Acidothermus</taxon>
    </lineage>
</organism>